<evidence type="ECO:0000256" key="4">
    <source>
        <dbReference type="ARBA" id="ARBA00023136"/>
    </source>
</evidence>
<keyword evidence="4 5" id="KW-0472">Membrane</keyword>
<dbReference type="InParanoid" id="B8LXA1"/>
<evidence type="ECO:0000256" key="5">
    <source>
        <dbReference type="SAM" id="Phobius"/>
    </source>
</evidence>
<dbReference type="VEuPathDB" id="FungiDB:TSTA_066320"/>
<evidence type="ECO:0000256" key="3">
    <source>
        <dbReference type="ARBA" id="ARBA00022989"/>
    </source>
</evidence>
<keyword evidence="3 5" id="KW-1133">Transmembrane helix</keyword>
<proteinExistence type="predicted"/>
<name>B8LXA1_TALSN</name>
<reference evidence="7" key="1">
    <citation type="journal article" date="2015" name="Genome Announc.">
        <title>Genome sequence of the AIDS-associated pathogen Penicillium marneffei (ATCC18224) and its near taxonomic relative Talaromyces stipitatus (ATCC10500).</title>
        <authorList>
            <person name="Nierman W.C."/>
            <person name="Fedorova-Abrams N.D."/>
            <person name="Andrianopoulos A."/>
        </authorList>
    </citation>
    <scope>NUCLEOTIDE SEQUENCE [LARGE SCALE GENOMIC DNA]</scope>
    <source>
        <strain evidence="7">ATCC 10500 / CBS 375.48 / QM 6759 / NRRL 1006</strain>
    </source>
</reference>
<dbReference type="InterPro" id="IPR002523">
    <property type="entry name" value="MgTranspt_CorA/ZnTranspt_ZntB"/>
</dbReference>
<sequence>MDTSYSDYVTALARQNPSLKRLSDFLRHQLRTSCNSLVTYVEIGTTGDVGIAQETSTTKLIDLVNSGLNKSIIVTVENIHPDDVESLGSCLDIDPFFFCGHIAPSYADIERNPLPSLLALPPSRLVSGSFINIHYQKLLDLGDEVALSRVPYDLALMANVTRSVRRLPALSGRSIGILRACTSLIKKDLPGGVWISLILIDPTSEILVHPIRGIHDIFFGPIIPQSPRRIATETFCKPSYAEHQSASSGNRNIEPLKPSEEPLSFFHASNLRWRGGNPSILALAYNPIQAVVQEWILYALLMGRYVKYYEYSSETVQMRRESFEEYDIIELHRWRRRSLQSLHKLGIVRRFVEHWASKEKNLSLDMGVTNKATTQEESVIWNLLIGDIKYVEEQIMQHARSLEALNPIITALIQLADTKRAISQAEDTRRLTYIAIIFLPMSFLTGLFSMSEPYGPGSDRFWIYWVVALPLTAFIIVVLVLDLRFRFLSIFWAIMQKRNSLPRGKRE</sequence>
<dbReference type="AlphaFoldDB" id="B8LXA1"/>
<evidence type="ECO:0000256" key="2">
    <source>
        <dbReference type="ARBA" id="ARBA00022692"/>
    </source>
</evidence>
<dbReference type="HOGENOM" id="CLU_034568_1_0_1"/>
<dbReference type="GO" id="GO:0016020">
    <property type="term" value="C:membrane"/>
    <property type="evidence" value="ECO:0007669"/>
    <property type="project" value="UniProtKB-SubCell"/>
</dbReference>
<organism evidence="6 7">
    <name type="scientific">Talaromyces stipitatus (strain ATCC 10500 / CBS 375.48 / QM 6759 / NRRL 1006)</name>
    <name type="common">Penicillium stipitatum</name>
    <dbReference type="NCBI Taxonomy" id="441959"/>
    <lineage>
        <taxon>Eukaryota</taxon>
        <taxon>Fungi</taxon>
        <taxon>Dikarya</taxon>
        <taxon>Ascomycota</taxon>
        <taxon>Pezizomycotina</taxon>
        <taxon>Eurotiomycetes</taxon>
        <taxon>Eurotiomycetidae</taxon>
        <taxon>Eurotiales</taxon>
        <taxon>Trichocomaceae</taxon>
        <taxon>Talaromyces</taxon>
        <taxon>Talaromyces sect. Talaromyces</taxon>
    </lineage>
</organism>
<evidence type="ECO:0000313" key="7">
    <source>
        <dbReference type="Proteomes" id="UP000001745"/>
    </source>
</evidence>
<dbReference type="STRING" id="441959.B8LXA1"/>
<keyword evidence="2 5" id="KW-0812">Transmembrane</keyword>
<dbReference type="eggNOG" id="ENOG502SJAE">
    <property type="taxonomic scope" value="Eukaryota"/>
</dbReference>
<dbReference type="SUPFAM" id="SSF144083">
    <property type="entry name" value="Magnesium transport protein CorA, transmembrane region"/>
    <property type="match status" value="1"/>
</dbReference>
<dbReference type="GeneID" id="8105644"/>
<evidence type="ECO:0000256" key="1">
    <source>
        <dbReference type="ARBA" id="ARBA00004141"/>
    </source>
</evidence>
<keyword evidence="7" id="KW-1185">Reference proteome</keyword>
<gene>
    <name evidence="6" type="ORF">TSTA_066320</name>
</gene>
<evidence type="ECO:0000313" key="6">
    <source>
        <dbReference type="EMBL" id="EED23182.1"/>
    </source>
</evidence>
<dbReference type="Pfam" id="PF01544">
    <property type="entry name" value="CorA"/>
    <property type="match status" value="1"/>
</dbReference>
<feature type="transmembrane region" description="Helical" evidence="5">
    <location>
        <begin position="431"/>
        <end position="450"/>
    </location>
</feature>
<feature type="transmembrane region" description="Helical" evidence="5">
    <location>
        <begin position="462"/>
        <end position="481"/>
    </location>
</feature>
<dbReference type="GO" id="GO:0046873">
    <property type="term" value="F:metal ion transmembrane transporter activity"/>
    <property type="evidence" value="ECO:0007669"/>
    <property type="project" value="InterPro"/>
</dbReference>
<dbReference type="PhylomeDB" id="B8LXA1"/>
<evidence type="ECO:0008006" key="8">
    <source>
        <dbReference type="Google" id="ProtNLM"/>
    </source>
</evidence>
<dbReference type="Proteomes" id="UP000001745">
    <property type="component" value="Unassembled WGS sequence"/>
</dbReference>
<dbReference type="Gene3D" id="1.20.58.340">
    <property type="entry name" value="Magnesium transport protein CorA, transmembrane region"/>
    <property type="match status" value="1"/>
</dbReference>
<accession>B8LXA1</accession>
<comment type="subcellular location">
    <subcellularLocation>
        <location evidence="1">Membrane</location>
        <topology evidence="1">Multi-pass membrane protein</topology>
    </subcellularLocation>
</comment>
<dbReference type="EMBL" id="EQ962652">
    <property type="protein sequence ID" value="EED23182.1"/>
    <property type="molecule type" value="Genomic_DNA"/>
</dbReference>
<protein>
    <recommendedName>
        <fullName evidence="8">CorA family metal ion transporter</fullName>
    </recommendedName>
</protein>
<dbReference type="OMA" id="RRFVEHW"/>
<dbReference type="InterPro" id="IPR045863">
    <property type="entry name" value="CorA_TM1_TM2"/>
</dbReference>
<dbReference type="RefSeq" id="XP_002340569.1">
    <property type="nucleotide sequence ID" value="XM_002340528.1"/>
</dbReference>
<dbReference type="OrthoDB" id="3231000at2759"/>